<protein>
    <submittedName>
        <fullName evidence="4">Unannotated protein</fullName>
    </submittedName>
</protein>
<dbReference type="EMBL" id="CAEZZO010000006">
    <property type="protein sequence ID" value="CAB4760768.1"/>
    <property type="molecule type" value="Genomic_DNA"/>
</dbReference>
<evidence type="ECO:0000313" key="3">
    <source>
        <dbReference type="EMBL" id="CAB4591800.1"/>
    </source>
</evidence>
<reference evidence="4" key="1">
    <citation type="submission" date="2020-05" db="EMBL/GenBank/DDBJ databases">
        <authorList>
            <person name="Chiriac C."/>
            <person name="Salcher M."/>
            <person name="Ghai R."/>
            <person name="Kavagutti S V."/>
        </authorList>
    </citation>
    <scope>NUCLEOTIDE SEQUENCE</scope>
</reference>
<dbReference type="InterPro" id="IPR003697">
    <property type="entry name" value="Maf-like"/>
</dbReference>
<name>A0A6J6UP36_9ZZZZ</name>
<dbReference type="InterPro" id="IPR029001">
    <property type="entry name" value="ITPase-like_fam"/>
</dbReference>
<evidence type="ECO:0000313" key="5">
    <source>
        <dbReference type="EMBL" id="CAB4863503.1"/>
    </source>
</evidence>
<evidence type="ECO:0000256" key="1">
    <source>
        <dbReference type="ARBA" id="ARBA00001968"/>
    </source>
</evidence>
<organism evidence="4">
    <name type="scientific">freshwater metagenome</name>
    <dbReference type="NCBI Taxonomy" id="449393"/>
    <lineage>
        <taxon>unclassified sequences</taxon>
        <taxon>metagenomes</taxon>
        <taxon>ecological metagenomes</taxon>
    </lineage>
</organism>
<accession>A0A6J6UP36</accession>
<dbReference type="CDD" id="cd00555">
    <property type="entry name" value="Maf"/>
    <property type="match status" value="1"/>
</dbReference>
<dbReference type="PANTHER" id="PTHR43213">
    <property type="entry name" value="BIFUNCTIONAL DTTP/UTP PYROPHOSPHATASE/METHYLTRANSFERASE PROTEIN-RELATED"/>
    <property type="match status" value="1"/>
</dbReference>
<dbReference type="EMBL" id="CAFBLG010000041">
    <property type="protein sequence ID" value="CAB4863503.1"/>
    <property type="molecule type" value="Genomic_DNA"/>
</dbReference>
<evidence type="ECO:0000313" key="4">
    <source>
        <dbReference type="EMBL" id="CAB4760768.1"/>
    </source>
</evidence>
<dbReference type="EMBL" id="CAEZUC010000091">
    <property type="protein sequence ID" value="CAB4591800.1"/>
    <property type="molecule type" value="Genomic_DNA"/>
</dbReference>
<dbReference type="PANTHER" id="PTHR43213:SF5">
    <property type="entry name" value="BIFUNCTIONAL DTTP_UTP PYROPHOSPHATASE_METHYLTRANSFERASE PROTEIN-RELATED"/>
    <property type="match status" value="1"/>
</dbReference>
<sequence>MVQIILASSSPSRLRLLESVGVKPEVIVSGIDEESPEFNSLSPSDLVIKLASLKADAVKSRAPINSLIIGCDSTFDFNGKSLGKPLNRENAIERSKLLSGKFGYLHTGHCIIDVKNGKEINKLSSAKVQFAEMTNEEIVDYVDSGEPLNVAGGFTLDGLSAPFITSIEGDPSGIIGLSLPLLRNMVMSLGYSWLDIKKG</sequence>
<keyword evidence="2" id="KW-0378">Hydrolase</keyword>
<gene>
    <name evidence="3" type="ORF">UFOPK1776_00657</name>
    <name evidence="4" type="ORF">UFOPK2886_00090</name>
    <name evidence="5" type="ORF">UFOPK3295_00557</name>
</gene>
<dbReference type="SUPFAM" id="SSF52972">
    <property type="entry name" value="ITPase-like"/>
    <property type="match status" value="1"/>
</dbReference>
<proteinExistence type="inferred from homology"/>
<dbReference type="GO" id="GO:0047429">
    <property type="term" value="F:nucleoside triphosphate diphosphatase activity"/>
    <property type="evidence" value="ECO:0007669"/>
    <property type="project" value="InterPro"/>
</dbReference>
<dbReference type="Gene3D" id="3.90.950.10">
    <property type="match status" value="1"/>
</dbReference>
<dbReference type="NCBIfam" id="TIGR00172">
    <property type="entry name" value="maf"/>
    <property type="match status" value="1"/>
</dbReference>
<comment type="cofactor">
    <cofactor evidence="1">
        <name>a divalent metal cation</name>
        <dbReference type="ChEBI" id="CHEBI:60240"/>
    </cofactor>
</comment>
<dbReference type="Pfam" id="PF02545">
    <property type="entry name" value="Maf"/>
    <property type="match status" value="1"/>
</dbReference>
<dbReference type="HAMAP" id="MF_00528">
    <property type="entry name" value="Maf"/>
    <property type="match status" value="1"/>
</dbReference>
<dbReference type="PIRSF" id="PIRSF006305">
    <property type="entry name" value="Maf"/>
    <property type="match status" value="1"/>
</dbReference>
<dbReference type="AlphaFoldDB" id="A0A6J6UP36"/>
<evidence type="ECO:0000256" key="2">
    <source>
        <dbReference type="ARBA" id="ARBA00022801"/>
    </source>
</evidence>